<feature type="signal peptide" evidence="1">
    <location>
        <begin position="1"/>
        <end position="30"/>
    </location>
</feature>
<dbReference type="InterPro" id="IPR012347">
    <property type="entry name" value="Ferritin-like"/>
</dbReference>
<feature type="domain" description="Ferritin-like diiron" evidence="2">
    <location>
        <begin position="184"/>
        <end position="312"/>
    </location>
</feature>
<dbReference type="InterPro" id="IPR003251">
    <property type="entry name" value="Rr_diiron-bd_dom"/>
</dbReference>
<dbReference type="GO" id="GO:0046872">
    <property type="term" value="F:metal ion binding"/>
    <property type="evidence" value="ECO:0007669"/>
    <property type="project" value="InterPro"/>
</dbReference>
<dbReference type="EMBL" id="CP009922">
    <property type="protein sequence ID" value="AKG46799.1"/>
    <property type="molecule type" value="Genomic_DNA"/>
</dbReference>
<dbReference type="SUPFAM" id="SSF47240">
    <property type="entry name" value="Ferritin-like"/>
    <property type="match status" value="2"/>
</dbReference>
<keyword evidence="1" id="KW-0732">Signal</keyword>
<dbReference type="KEGG" id="sxi:SXIM_54150"/>
<dbReference type="STRING" id="408015.SXIM_54150"/>
<dbReference type="Proteomes" id="UP000034034">
    <property type="component" value="Chromosome"/>
</dbReference>
<dbReference type="AlphaFoldDB" id="A0A0F7G0T0"/>
<dbReference type="PATRIC" id="fig|408015.6.peg.5480"/>
<dbReference type="RefSeq" id="WP_174864345.1">
    <property type="nucleotide sequence ID" value="NZ_CP009922.3"/>
</dbReference>
<organism evidence="3 4">
    <name type="scientific">Streptomyces xiamenensis</name>
    <dbReference type="NCBI Taxonomy" id="408015"/>
    <lineage>
        <taxon>Bacteria</taxon>
        <taxon>Bacillati</taxon>
        <taxon>Actinomycetota</taxon>
        <taxon>Actinomycetes</taxon>
        <taxon>Kitasatosporales</taxon>
        <taxon>Streptomycetaceae</taxon>
        <taxon>Streptomyces</taxon>
    </lineage>
</organism>
<dbReference type="InterPro" id="IPR009040">
    <property type="entry name" value="Ferritin-like_diiron"/>
</dbReference>
<evidence type="ECO:0000259" key="2">
    <source>
        <dbReference type="PROSITE" id="PS50905"/>
    </source>
</evidence>
<protein>
    <submittedName>
        <fullName evidence="3">Rubrerythrin</fullName>
    </submittedName>
</protein>
<proteinExistence type="predicted"/>
<dbReference type="InterPro" id="IPR009078">
    <property type="entry name" value="Ferritin-like_SF"/>
</dbReference>
<dbReference type="HOGENOM" id="CLU_917697_0_0_11"/>
<dbReference type="Gene3D" id="1.20.1260.10">
    <property type="match status" value="2"/>
</dbReference>
<accession>A0A0F7G0T0</accession>
<dbReference type="InterPro" id="IPR052753">
    <property type="entry name" value="Rbr2/Nigerythrin"/>
</dbReference>
<reference evidence="3" key="1">
    <citation type="submission" date="2019-08" db="EMBL/GenBank/DDBJ databases">
        <title>Complete genome sequence of a mangrove-derived Streptomyces xiamenensis.</title>
        <authorList>
            <person name="Xu J."/>
        </authorList>
    </citation>
    <scope>NUCLEOTIDE SEQUENCE</scope>
    <source>
        <strain evidence="3">318</strain>
    </source>
</reference>
<dbReference type="PROSITE" id="PS50905">
    <property type="entry name" value="FERRITIN_LIKE"/>
    <property type="match status" value="2"/>
</dbReference>
<evidence type="ECO:0000313" key="3">
    <source>
        <dbReference type="EMBL" id="AKG46799.1"/>
    </source>
</evidence>
<dbReference type="Pfam" id="PF02915">
    <property type="entry name" value="Rubrerythrin"/>
    <property type="match status" value="2"/>
</dbReference>
<evidence type="ECO:0000256" key="1">
    <source>
        <dbReference type="SAM" id="SignalP"/>
    </source>
</evidence>
<sequence length="312" mass="33184">MRPSLVRLATAVSGLALTAVSVATAPAAVADSKTPALSTVQDTRAAMRGEGFAHASYLLYADEAAREGHGRIAELYRSTAQTEFEDHFTQEAGLISYVGSNEANIRQAMEGERFEATSMYPTYAEEARQDGDVAAAELFTEIAADEAEHRELLALALKALTTGEGKIPSPPQVDPVTVPAGLPQVASARTRANLDDAMHGEGLANATYMLYAQHARDTGERRLAALFEGLAEVELREHFAAEALLAGLVSDTASNLRTSIAGETYEAEVMYPTFARRAENNGDVQAAELFTEIAADEAGHAEAFQGALNHLG</sequence>
<feature type="chain" id="PRO_5002515565" evidence="1">
    <location>
        <begin position="31"/>
        <end position="312"/>
    </location>
</feature>
<dbReference type="CDD" id="cd01041">
    <property type="entry name" value="Rubrerythrin"/>
    <property type="match status" value="1"/>
</dbReference>
<feature type="domain" description="Ferritin-like diiron" evidence="2">
    <location>
        <begin position="33"/>
        <end position="164"/>
    </location>
</feature>
<keyword evidence="4" id="KW-1185">Reference proteome</keyword>
<evidence type="ECO:0000313" key="4">
    <source>
        <dbReference type="Proteomes" id="UP000034034"/>
    </source>
</evidence>
<gene>
    <name evidence="3" type="ORF">SXIM_54150</name>
</gene>
<dbReference type="PANTHER" id="PTHR33746:SF4">
    <property type="entry name" value="RUBRERYTHRIN"/>
    <property type="match status" value="1"/>
</dbReference>
<dbReference type="PANTHER" id="PTHR33746">
    <property type="entry name" value="RUBRERYTHRIN"/>
    <property type="match status" value="1"/>
</dbReference>
<dbReference type="GO" id="GO:0016491">
    <property type="term" value="F:oxidoreductase activity"/>
    <property type="evidence" value="ECO:0007669"/>
    <property type="project" value="InterPro"/>
</dbReference>
<name>A0A0F7G0T0_9ACTN</name>